<dbReference type="SUPFAM" id="SSF46689">
    <property type="entry name" value="Homeodomain-like"/>
    <property type="match status" value="1"/>
</dbReference>
<protein>
    <submittedName>
        <fullName evidence="4">TetR family transcriptional regulator</fullName>
    </submittedName>
</protein>
<dbReference type="InterPro" id="IPR001647">
    <property type="entry name" value="HTH_TetR"/>
</dbReference>
<reference evidence="4" key="2">
    <citation type="submission" date="2020-09" db="EMBL/GenBank/DDBJ databases">
        <authorList>
            <person name="Sun Q."/>
            <person name="Kim S."/>
        </authorList>
    </citation>
    <scope>NUCLEOTIDE SEQUENCE</scope>
    <source>
        <strain evidence="4">KCTC 12368</strain>
    </source>
</reference>
<sequence>METRNKILEIASDQFTRLGVRYVTMEDIAKASGVSKKTIYQEFKDKEELVIEAFSRSMDQDRAFFEGLIATEEDPIKVFREVSKYIRHRFSDINPLVLSEIQRYYPRCWKLCQDFKHNCAVKTIICVLERGKKTGVFRPEVNSEMLGLLRMNQISSTFDPNIYPPSKFSMVEVQMVLMDHFIHGILTDKGREQFYKINNQN</sequence>
<dbReference type="PANTHER" id="PTHR30328:SF54">
    <property type="entry name" value="HTH-TYPE TRANSCRIPTIONAL REPRESSOR SCO4008"/>
    <property type="match status" value="1"/>
</dbReference>
<dbReference type="PRINTS" id="PR00455">
    <property type="entry name" value="HTHTETR"/>
</dbReference>
<evidence type="ECO:0000256" key="2">
    <source>
        <dbReference type="PROSITE-ProRule" id="PRU00335"/>
    </source>
</evidence>
<evidence type="ECO:0000313" key="5">
    <source>
        <dbReference type="Proteomes" id="UP000619457"/>
    </source>
</evidence>
<dbReference type="InterPro" id="IPR009057">
    <property type="entry name" value="Homeodomain-like_sf"/>
</dbReference>
<gene>
    <name evidence="4" type="ORF">GCM10007049_33700</name>
</gene>
<evidence type="ECO:0000259" key="3">
    <source>
        <dbReference type="PROSITE" id="PS50977"/>
    </source>
</evidence>
<dbReference type="EMBL" id="BMWX01000007">
    <property type="protein sequence ID" value="GGZ37725.1"/>
    <property type="molecule type" value="Genomic_DNA"/>
</dbReference>
<accession>A0A918Q8F7</accession>
<name>A0A918Q8F7_9BACT</name>
<evidence type="ECO:0000313" key="4">
    <source>
        <dbReference type="EMBL" id="GGZ37725.1"/>
    </source>
</evidence>
<dbReference type="Gene3D" id="1.10.10.60">
    <property type="entry name" value="Homeodomain-like"/>
    <property type="match status" value="1"/>
</dbReference>
<feature type="domain" description="HTH tetR-type" evidence="3">
    <location>
        <begin position="1"/>
        <end position="61"/>
    </location>
</feature>
<keyword evidence="1 2" id="KW-0238">DNA-binding</keyword>
<reference evidence="4" key="1">
    <citation type="journal article" date="2014" name="Int. J. Syst. Evol. Microbiol.">
        <title>Complete genome sequence of Corynebacterium casei LMG S-19264T (=DSM 44701T), isolated from a smear-ripened cheese.</title>
        <authorList>
            <consortium name="US DOE Joint Genome Institute (JGI-PGF)"/>
            <person name="Walter F."/>
            <person name="Albersmeier A."/>
            <person name="Kalinowski J."/>
            <person name="Ruckert C."/>
        </authorList>
    </citation>
    <scope>NUCLEOTIDE SEQUENCE</scope>
    <source>
        <strain evidence="4">KCTC 12368</strain>
    </source>
</reference>
<dbReference type="Pfam" id="PF00440">
    <property type="entry name" value="TetR_N"/>
    <property type="match status" value="1"/>
</dbReference>
<proteinExistence type="predicted"/>
<dbReference type="InterPro" id="IPR050109">
    <property type="entry name" value="HTH-type_TetR-like_transc_reg"/>
</dbReference>
<dbReference type="PROSITE" id="PS50977">
    <property type="entry name" value="HTH_TETR_2"/>
    <property type="match status" value="1"/>
</dbReference>
<comment type="caution">
    <text evidence="4">The sequence shown here is derived from an EMBL/GenBank/DDBJ whole genome shotgun (WGS) entry which is preliminary data.</text>
</comment>
<dbReference type="Proteomes" id="UP000619457">
    <property type="component" value="Unassembled WGS sequence"/>
</dbReference>
<dbReference type="AlphaFoldDB" id="A0A918Q8F7"/>
<dbReference type="SUPFAM" id="SSF48498">
    <property type="entry name" value="Tetracyclin repressor-like, C-terminal domain"/>
    <property type="match status" value="1"/>
</dbReference>
<keyword evidence="5" id="KW-1185">Reference proteome</keyword>
<organism evidence="4 5">
    <name type="scientific">Echinicola pacifica</name>
    <dbReference type="NCBI Taxonomy" id="346377"/>
    <lineage>
        <taxon>Bacteria</taxon>
        <taxon>Pseudomonadati</taxon>
        <taxon>Bacteroidota</taxon>
        <taxon>Cytophagia</taxon>
        <taxon>Cytophagales</taxon>
        <taxon>Cyclobacteriaceae</taxon>
        <taxon>Echinicola</taxon>
    </lineage>
</organism>
<dbReference type="Gene3D" id="1.10.357.10">
    <property type="entry name" value="Tetracycline Repressor, domain 2"/>
    <property type="match status" value="1"/>
</dbReference>
<dbReference type="InterPro" id="IPR036271">
    <property type="entry name" value="Tet_transcr_reg_TetR-rel_C_sf"/>
</dbReference>
<evidence type="ECO:0000256" key="1">
    <source>
        <dbReference type="ARBA" id="ARBA00023125"/>
    </source>
</evidence>
<feature type="DNA-binding region" description="H-T-H motif" evidence="2">
    <location>
        <begin position="24"/>
        <end position="43"/>
    </location>
</feature>
<dbReference type="PANTHER" id="PTHR30328">
    <property type="entry name" value="TRANSCRIPTIONAL REPRESSOR"/>
    <property type="match status" value="1"/>
</dbReference>
<dbReference type="GO" id="GO:0003677">
    <property type="term" value="F:DNA binding"/>
    <property type="evidence" value="ECO:0007669"/>
    <property type="project" value="UniProtKB-UniRule"/>
</dbReference>